<dbReference type="EMBL" id="BARS01023197">
    <property type="protein sequence ID" value="GAG08751.1"/>
    <property type="molecule type" value="Genomic_DNA"/>
</dbReference>
<sequence length="174" mass="19598">MNKDLIAEVLRDATPMAKPSRTATERGYLLVHPGYLDYNGLRNAKYGSFKDDGSTYYVELKIEPYIAGLFQVNFRVVHSQTNIPTHICRARDWGESYMQVQINASNWPINAIADINNARAELQLRGYRNAVFVLVAPSSVLARLEVNITNADVSYRQFLLQNGLLGSTQVSENE</sequence>
<gene>
    <name evidence="1" type="ORF">S01H1_36962</name>
</gene>
<feature type="non-terminal residue" evidence="1">
    <location>
        <position position="174"/>
    </location>
</feature>
<reference evidence="1" key="1">
    <citation type="journal article" date="2014" name="Front. Microbiol.">
        <title>High frequency of phylogenetically diverse reductive dehalogenase-homologous genes in deep subseafloor sedimentary metagenomes.</title>
        <authorList>
            <person name="Kawai M."/>
            <person name="Futagami T."/>
            <person name="Toyoda A."/>
            <person name="Takaki Y."/>
            <person name="Nishi S."/>
            <person name="Hori S."/>
            <person name="Arai W."/>
            <person name="Tsubouchi T."/>
            <person name="Morono Y."/>
            <person name="Uchiyama I."/>
            <person name="Ito T."/>
            <person name="Fujiyama A."/>
            <person name="Inagaki F."/>
            <person name="Takami H."/>
        </authorList>
    </citation>
    <scope>NUCLEOTIDE SEQUENCE</scope>
    <source>
        <strain evidence="1">Expedition CK06-06</strain>
    </source>
</reference>
<name>X0W7X6_9ZZZZ</name>
<accession>X0W7X6</accession>
<comment type="caution">
    <text evidence="1">The sequence shown here is derived from an EMBL/GenBank/DDBJ whole genome shotgun (WGS) entry which is preliminary data.</text>
</comment>
<protein>
    <submittedName>
        <fullName evidence="1">Uncharacterized protein</fullName>
    </submittedName>
</protein>
<proteinExistence type="predicted"/>
<organism evidence="1">
    <name type="scientific">marine sediment metagenome</name>
    <dbReference type="NCBI Taxonomy" id="412755"/>
    <lineage>
        <taxon>unclassified sequences</taxon>
        <taxon>metagenomes</taxon>
        <taxon>ecological metagenomes</taxon>
    </lineage>
</organism>
<dbReference type="AlphaFoldDB" id="X0W7X6"/>
<evidence type="ECO:0000313" key="1">
    <source>
        <dbReference type="EMBL" id="GAG08751.1"/>
    </source>
</evidence>